<comment type="similarity">
    <text evidence="2">Belongs to the MYBBP1A family.</text>
</comment>
<name>A0A1B9GSR7_9TREE</name>
<feature type="compositionally biased region" description="Basic and acidic residues" evidence="4">
    <location>
        <begin position="1249"/>
        <end position="1283"/>
    </location>
</feature>
<feature type="compositionally biased region" description="Acidic residues" evidence="4">
    <location>
        <begin position="48"/>
        <end position="76"/>
    </location>
</feature>
<keyword evidence="6" id="KW-1185">Reference proteome</keyword>
<feature type="region of interest" description="Disordered" evidence="4">
    <location>
        <begin position="1210"/>
        <end position="1234"/>
    </location>
</feature>
<dbReference type="OrthoDB" id="342531at2759"/>
<keyword evidence="3" id="KW-0539">Nucleus</keyword>
<feature type="compositionally biased region" description="Basic and acidic residues" evidence="4">
    <location>
        <begin position="77"/>
        <end position="88"/>
    </location>
</feature>
<reference evidence="6" key="2">
    <citation type="submission" date="2013-12" db="EMBL/GenBank/DDBJ databases">
        <title>Evolution of pathogenesis and genome organization in the Tremellales.</title>
        <authorList>
            <person name="Cuomo C."/>
            <person name="Litvintseva A."/>
            <person name="Heitman J."/>
            <person name="Chen Y."/>
            <person name="Sun S."/>
            <person name="Springer D."/>
            <person name="Dromer F."/>
            <person name="Young S."/>
            <person name="Zeng Q."/>
            <person name="Chapman S."/>
            <person name="Gujja S."/>
            <person name="Saif S."/>
            <person name="Birren B."/>
        </authorList>
    </citation>
    <scope>NUCLEOTIDE SEQUENCE [LARGE SCALE GENOMIC DNA]</scope>
    <source>
        <strain evidence="6">BCC8398</strain>
    </source>
</reference>
<dbReference type="GO" id="GO:0000182">
    <property type="term" value="F:rDNA binding"/>
    <property type="evidence" value="ECO:0007669"/>
    <property type="project" value="TreeGrafter"/>
</dbReference>
<feature type="compositionally biased region" description="Acidic residues" evidence="4">
    <location>
        <begin position="765"/>
        <end position="813"/>
    </location>
</feature>
<dbReference type="PANTHER" id="PTHR13213">
    <property type="entry name" value="MYB-BINDING PROTEIN 1A FAMILY MEMBER"/>
    <property type="match status" value="1"/>
</dbReference>
<dbReference type="InterPro" id="IPR016024">
    <property type="entry name" value="ARM-type_fold"/>
</dbReference>
<organism evidence="5 6">
    <name type="scientific">Kwoniella heveanensis BCC8398</name>
    <dbReference type="NCBI Taxonomy" id="1296120"/>
    <lineage>
        <taxon>Eukaryota</taxon>
        <taxon>Fungi</taxon>
        <taxon>Dikarya</taxon>
        <taxon>Basidiomycota</taxon>
        <taxon>Agaricomycotina</taxon>
        <taxon>Tremellomycetes</taxon>
        <taxon>Tremellales</taxon>
        <taxon>Cryptococcaceae</taxon>
        <taxon>Kwoniella</taxon>
    </lineage>
</organism>
<feature type="region of interest" description="Disordered" evidence="4">
    <location>
        <begin position="1247"/>
        <end position="1294"/>
    </location>
</feature>
<evidence type="ECO:0000256" key="4">
    <source>
        <dbReference type="SAM" id="MobiDB-lite"/>
    </source>
</evidence>
<gene>
    <name evidence="5" type="ORF">I316_04062</name>
</gene>
<accession>A0A1B9GSR7</accession>
<evidence type="ECO:0000256" key="2">
    <source>
        <dbReference type="ARBA" id="ARBA00006809"/>
    </source>
</evidence>
<dbReference type="EMBL" id="KI669501">
    <property type="protein sequence ID" value="OCF34114.1"/>
    <property type="molecule type" value="Genomic_DNA"/>
</dbReference>
<proteinExistence type="inferred from homology"/>
<comment type="subcellular location">
    <subcellularLocation>
        <location evidence="1">Nucleus</location>
    </subcellularLocation>
</comment>
<dbReference type="PANTHER" id="PTHR13213:SF2">
    <property type="entry name" value="MYB-BINDING PROTEIN 1A"/>
    <property type="match status" value="1"/>
</dbReference>
<feature type="region of interest" description="Disordered" evidence="4">
    <location>
        <begin position="1124"/>
        <end position="1143"/>
    </location>
</feature>
<feature type="compositionally biased region" description="Low complexity" evidence="4">
    <location>
        <begin position="36"/>
        <end position="47"/>
    </location>
</feature>
<feature type="region of interest" description="Disordered" evidence="4">
    <location>
        <begin position="32"/>
        <end position="88"/>
    </location>
</feature>
<reference evidence="5 6" key="1">
    <citation type="submission" date="2013-07" db="EMBL/GenBank/DDBJ databases">
        <title>The Genome Sequence of Cryptococcus heveanensis BCC8398.</title>
        <authorList>
            <consortium name="The Broad Institute Genome Sequencing Platform"/>
            <person name="Cuomo C."/>
            <person name="Litvintseva A."/>
            <person name="Chen Y."/>
            <person name="Heitman J."/>
            <person name="Sun S."/>
            <person name="Springer D."/>
            <person name="Dromer F."/>
            <person name="Young S.K."/>
            <person name="Zeng Q."/>
            <person name="Gargeya S."/>
            <person name="Fitzgerald M."/>
            <person name="Abouelleil A."/>
            <person name="Alvarado L."/>
            <person name="Berlin A.M."/>
            <person name="Chapman S.B."/>
            <person name="Dewar J."/>
            <person name="Goldberg J."/>
            <person name="Griggs A."/>
            <person name="Gujja S."/>
            <person name="Hansen M."/>
            <person name="Howarth C."/>
            <person name="Imamovic A."/>
            <person name="Larimer J."/>
            <person name="McCowan C."/>
            <person name="Murphy C."/>
            <person name="Pearson M."/>
            <person name="Priest M."/>
            <person name="Roberts A."/>
            <person name="Saif S."/>
            <person name="Shea T."/>
            <person name="Sykes S."/>
            <person name="Wortman J."/>
            <person name="Nusbaum C."/>
            <person name="Birren B."/>
        </authorList>
    </citation>
    <scope>NUCLEOTIDE SEQUENCE [LARGE SCALE GENOMIC DNA]</scope>
    <source>
        <strain evidence="5 6">BCC8398</strain>
    </source>
</reference>
<dbReference type="GO" id="GO:0006355">
    <property type="term" value="P:regulation of DNA-templated transcription"/>
    <property type="evidence" value="ECO:0007669"/>
    <property type="project" value="InterPro"/>
</dbReference>
<dbReference type="SUPFAM" id="SSF48371">
    <property type="entry name" value="ARM repeat"/>
    <property type="match status" value="1"/>
</dbReference>
<evidence type="ECO:0000313" key="6">
    <source>
        <dbReference type="Proteomes" id="UP000092666"/>
    </source>
</evidence>
<feature type="compositionally biased region" description="Basic residues" evidence="4">
    <location>
        <begin position="1284"/>
        <end position="1294"/>
    </location>
</feature>
<dbReference type="Pfam" id="PF04931">
    <property type="entry name" value="DNA_pol_phi"/>
    <property type="match status" value="1"/>
</dbReference>
<evidence type="ECO:0000256" key="3">
    <source>
        <dbReference type="ARBA" id="ARBA00023242"/>
    </source>
</evidence>
<protein>
    <submittedName>
        <fullName evidence="5">DNA polymerase phi subunit</fullName>
    </submittedName>
</protein>
<dbReference type="Proteomes" id="UP000092666">
    <property type="component" value="Unassembled WGS sequence"/>
</dbReference>
<feature type="compositionally biased region" description="Basic and acidic residues" evidence="4">
    <location>
        <begin position="1128"/>
        <end position="1137"/>
    </location>
</feature>
<evidence type="ECO:0000256" key="1">
    <source>
        <dbReference type="ARBA" id="ARBA00004123"/>
    </source>
</evidence>
<dbReference type="InterPro" id="IPR007015">
    <property type="entry name" value="DNA_pol_V/MYBBP1A"/>
</dbReference>
<dbReference type="GO" id="GO:0005730">
    <property type="term" value="C:nucleolus"/>
    <property type="evidence" value="ECO:0007669"/>
    <property type="project" value="InterPro"/>
</dbReference>
<dbReference type="STRING" id="1296120.A0A1B9GSR7"/>
<feature type="compositionally biased region" description="Basic residues" evidence="4">
    <location>
        <begin position="1214"/>
        <end position="1223"/>
    </location>
</feature>
<feature type="region of interest" description="Disordered" evidence="4">
    <location>
        <begin position="759"/>
        <end position="814"/>
    </location>
</feature>
<evidence type="ECO:0000313" key="5">
    <source>
        <dbReference type="EMBL" id="OCF34114.1"/>
    </source>
</evidence>
<sequence>MASNILPLFWPLANSSKDTRLTASASLISSLENFQSTYTPPKPTTSSSDEDELDDDEDDAESGMEVDASDDEDGEGREERDLEAAKLDKQLSRDNAEDVVYCVKRLVRGLGSSRESSRLGFAVALTELLTRIKTVTASQVLSLLIRNSQYSKNMKGSDERDMMFARLFGLTSIVQSKSLFAASPSATQADFQQVVHELIKLGQGKAWIRESAWWTLIGAVQGLLESDVEWKDAALEQVVKVVLGEKGWTQEKVALVLLLEDKIKTIDWKTHFAPTFKYTPLLNSHNLVTLGRVLKEASAEDDEGVAASTSGSWKPQLHFVWNIILDHYFPSKAGSPTAGGTEAPFQDFFRVVVDESLFSNTASPQRRYWGFQVFERALPLLPASQMPLIFTPNFMRCWMNNLSSSDRYLHKAALGIAKRVQEVTKENPKVGFTLLSQLVGKHGRQDFDKVTKTKTVENIMGSLNAEGVKDFVAYLQEVILVGGDNLDNARIEERRLWALDQLLALCRNGSVPKDDAWISSLIDFLLVHGFFLVRKADKKSKIGALHTTPKPALSESTAAVCRARLASCLVELTTASVSQRGSDENKTRQQGCDVSGKLWLRRALETLSALEGNKKHVELMTDADEEIKAIRNAAVSTVTALEKVKEDQKDIARGAEILLAFFVLQTYDEVDDALDLLEDAKTAAEKLFGIAAEQDELEEDGDKENAAPIDSLLDVLIALLEKGSSDLRNLANLVFGMISPAFTQSSIKLLTAQLEQNAATAAAAEAEDDDEEESDGEDEEGSGDDDEDDEEESEEEEDEDEAEEDDDDEDDMAPVDPAFRARVAEALNVAGMGVNEDADGDDEDEEEEVWDDEQMMKVDEQLAEVFRQQASGTKRSDLKHLQIESLHFKNRILDFFDVYARKQSTNPLILTIAVSLLKLVRASGTSEGELANKSAGILKNRFNKPKEYPTNVDVEEAAEVLEEIHEMARKAVSAEFSNLCSLVSLFVVKSIDTASSSSSTSTSESPSPVVQAYGKTLADFMTRKASLVHPNFVSDFIKRFPTRAFGLYVDLNRYVAPGGGVNAYRQVQAYGMLQTLSQHLPVISKSGIFSSSSSSSTSVSVEGFIKSSSESVFSTLELASSSSSSSTKAEKEKEKESAGGAEGGWNAAKLKDVVKFALQLARASKNVDQTSAWDMHRVNEIENKLKAGEKTKEMKGVLSMWAQLLAVLGQKKDKQGKKANGGKRKADDVVTEDDRIDVDVDGDVEISTVDDKGSKKEKKAKAEKSTDASKKKAKVDGQGEKKEKKAKKAKTTSS</sequence>